<feature type="non-terminal residue" evidence="1">
    <location>
        <position position="105"/>
    </location>
</feature>
<dbReference type="EMBL" id="BARS01003368">
    <property type="protein sequence ID" value="GAF81806.1"/>
    <property type="molecule type" value="Genomic_DNA"/>
</dbReference>
<comment type="caution">
    <text evidence="1">The sequence shown here is derived from an EMBL/GenBank/DDBJ whole genome shotgun (WGS) entry which is preliminary data.</text>
</comment>
<gene>
    <name evidence="1" type="ORF">S01H1_06531</name>
</gene>
<sequence>MAYDARAELERVKKYYEGDPLQKRFSAIVTGPTNSGKTFLLRTARFPVHIDSFDPGGSKCLDSWIRKGDIVVDTTYENEDPFNPTAFAAWKKNVDIRMQTNYFDM</sequence>
<evidence type="ECO:0000313" key="1">
    <source>
        <dbReference type="EMBL" id="GAF81806.1"/>
    </source>
</evidence>
<organism evidence="1">
    <name type="scientific">marine sediment metagenome</name>
    <dbReference type="NCBI Taxonomy" id="412755"/>
    <lineage>
        <taxon>unclassified sequences</taxon>
        <taxon>metagenomes</taxon>
        <taxon>ecological metagenomes</taxon>
    </lineage>
</organism>
<reference evidence="1" key="1">
    <citation type="journal article" date="2014" name="Front. Microbiol.">
        <title>High frequency of phylogenetically diverse reductive dehalogenase-homologous genes in deep subseafloor sedimentary metagenomes.</title>
        <authorList>
            <person name="Kawai M."/>
            <person name="Futagami T."/>
            <person name="Toyoda A."/>
            <person name="Takaki Y."/>
            <person name="Nishi S."/>
            <person name="Hori S."/>
            <person name="Arai W."/>
            <person name="Tsubouchi T."/>
            <person name="Morono Y."/>
            <person name="Uchiyama I."/>
            <person name="Ito T."/>
            <person name="Fujiyama A."/>
            <person name="Inagaki F."/>
            <person name="Takami H."/>
        </authorList>
    </citation>
    <scope>NUCLEOTIDE SEQUENCE</scope>
    <source>
        <strain evidence="1">Expedition CK06-06</strain>
    </source>
</reference>
<accession>X0T370</accession>
<protein>
    <submittedName>
        <fullName evidence="1">Uncharacterized protein</fullName>
    </submittedName>
</protein>
<dbReference type="AlphaFoldDB" id="X0T370"/>
<proteinExistence type="predicted"/>
<name>X0T370_9ZZZZ</name>